<accession>A0AAV5LE20</accession>
<reference evidence="2 3" key="1">
    <citation type="journal article" date="2021" name="Commun. Biol.">
        <title>The genome of Shorea leprosula (Dipterocarpaceae) highlights the ecological relevance of drought in aseasonal tropical rainforests.</title>
        <authorList>
            <person name="Ng K.K.S."/>
            <person name="Kobayashi M.J."/>
            <person name="Fawcett J.A."/>
            <person name="Hatakeyama M."/>
            <person name="Paape T."/>
            <person name="Ng C.H."/>
            <person name="Ang C.C."/>
            <person name="Tnah L.H."/>
            <person name="Lee C.T."/>
            <person name="Nishiyama T."/>
            <person name="Sese J."/>
            <person name="O'Brien M.J."/>
            <person name="Copetti D."/>
            <person name="Mohd Noor M.I."/>
            <person name="Ong R.C."/>
            <person name="Putra M."/>
            <person name="Sireger I.Z."/>
            <person name="Indrioko S."/>
            <person name="Kosugi Y."/>
            <person name="Izuno A."/>
            <person name="Isagi Y."/>
            <person name="Lee S.L."/>
            <person name="Shimizu K.K."/>
        </authorList>
    </citation>
    <scope>NUCLEOTIDE SEQUENCE [LARGE SCALE GENOMIC DNA]</scope>
    <source>
        <strain evidence="2">214</strain>
    </source>
</reference>
<feature type="coiled-coil region" evidence="1">
    <location>
        <begin position="126"/>
        <end position="203"/>
    </location>
</feature>
<dbReference type="AlphaFoldDB" id="A0AAV5LE20"/>
<gene>
    <name evidence="2" type="ORF">SLEP1_g43617</name>
</gene>
<dbReference type="EMBL" id="BPVZ01000110">
    <property type="protein sequence ID" value="GKV35328.1"/>
    <property type="molecule type" value="Genomic_DNA"/>
</dbReference>
<evidence type="ECO:0000313" key="2">
    <source>
        <dbReference type="EMBL" id="GKV35328.1"/>
    </source>
</evidence>
<evidence type="ECO:0000256" key="1">
    <source>
        <dbReference type="SAM" id="Coils"/>
    </source>
</evidence>
<name>A0AAV5LE20_9ROSI</name>
<evidence type="ECO:0000313" key="3">
    <source>
        <dbReference type="Proteomes" id="UP001054252"/>
    </source>
</evidence>
<sequence>MGAFSSKKKTRNYNYGRKNVKSLTEEVRLLQKEINQIMHEKEKETREYDRRVMALTFREAEWKGERKKLKEEVKRLRKAVDEKEGKIRELEENYGLVGGKCVSCDKGWPLLGSSGGGGGGCSSILVEKVREERARRNEAVEKWKQLYLAIKTELDDLIQRTHGDALYWRAEEEETVEELRREVRSKEETIEGLQVRLALMEREEYERKREIDILRQSLRILSCSRKKVSNVSKSGLVKYT</sequence>
<dbReference type="PANTHER" id="PTHR37226:SF4">
    <property type="entry name" value="GOLGIN FAMILY A PROTEIN"/>
    <property type="match status" value="1"/>
</dbReference>
<dbReference type="PANTHER" id="PTHR37226">
    <property type="entry name" value="GOLGIN FAMILY A PROTEIN"/>
    <property type="match status" value="1"/>
</dbReference>
<protein>
    <submittedName>
        <fullName evidence="2">Uncharacterized protein</fullName>
    </submittedName>
</protein>
<proteinExistence type="predicted"/>
<keyword evidence="3" id="KW-1185">Reference proteome</keyword>
<keyword evidence="1" id="KW-0175">Coiled coil</keyword>
<feature type="coiled-coil region" evidence="1">
    <location>
        <begin position="20"/>
        <end position="93"/>
    </location>
</feature>
<organism evidence="2 3">
    <name type="scientific">Rubroshorea leprosula</name>
    <dbReference type="NCBI Taxonomy" id="152421"/>
    <lineage>
        <taxon>Eukaryota</taxon>
        <taxon>Viridiplantae</taxon>
        <taxon>Streptophyta</taxon>
        <taxon>Embryophyta</taxon>
        <taxon>Tracheophyta</taxon>
        <taxon>Spermatophyta</taxon>
        <taxon>Magnoliopsida</taxon>
        <taxon>eudicotyledons</taxon>
        <taxon>Gunneridae</taxon>
        <taxon>Pentapetalae</taxon>
        <taxon>rosids</taxon>
        <taxon>malvids</taxon>
        <taxon>Malvales</taxon>
        <taxon>Dipterocarpaceae</taxon>
        <taxon>Rubroshorea</taxon>
    </lineage>
</organism>
<dbReference type="Proteomes" id="UP001054252">
    <property type="component" value="Unassembled WGS sequence"/>
</dbReference>
<comment type="caution">
    <text evidence="2">The sequence shown here is derived from an EMBL/GenBank/DDBJ whole genome shotgun (WGS) entry which is preliminary data.</text>
</comment>